<evidence type="ECO:0000256" key="1">
    <source>
        <dbReference type="ARBA" id="ARBA00022801"/>
    </source>
</evidence>
<dbReference type="NCBIfam" id="TIGR02258">
    <property type="entry name" value="2_5_ligase"/>
    <property type="match status" value="1"/>
</dbReference>
<reference evidence="4" key="1">
    <citation type="submission" date="2016-10" db="EMBL/GenBank/DDBJ databases">
        <authorList>
            <person name="Varghese N."/>
            <person name="Submissions S."/>
        </authorList>
    </citation>
    <scope>NUCLEOTIDE SEQUENCE [LARGE SCALE GENOMIC DNA]</scope>
    <source>
        <strain evidence="4">CGMCC 1.7062</strain>
    </source>
</reference>
<organism evidence="3 4">
    <name type="scientific">Vibrio hangzhouensis</name>
    <dbReference type="NCBI Taxonomy" id="462991"/>
    <lineage>
        <taxon>Bacteria</taxon>
        <taxon>Pseudomonadati</taxon>
        <taxon>Pseudomonadota</taxon>
        <taxon>Gammaproteobacteria</taxon>
        <taxon>Vibrionales</taxon>
        <taxon>Vibrionaceae</taxon>
        <taxon>Vibrio</taxon>
    </lineage>
</organism>
<comment type="similarity">
    <text evidence="2">Belongs to the 2H phosphoesterase superfamily. ThpR family.</text>
</comment>
<keyword evidence="3" id="KW-0436">Ligase</keyword>
<dbReference type="OrthoDB" id="7061261at2"/>
<dbReference type="AlphaFoldDB" id="A0A1H5T6M5"/>
<comment type="function">
    <text evidence="2">Hydrolyzes RNA 2',3'-cyclic phosphodiester to an RNA 2'-phosphomonoester.</text>
</comment>
<dbReference type="InterPro" id="IPR004175">
    <property type="entry name" value="RNA_CPDase"/>
</dbReference>
<comment type="catalytic activity">
    <reaction evidence="2">
        <text>a 3'-end 2',3'-cyclophospho-ribonucleotide-RNA + H2O = a 3'-end 2'-phospho-ribonucleotide-RNA + H(+)</text>
        <dbReference type="Rhea" id="RHEA:11828"/>
        <dbReference type="Rhea" id="RHEA-COMP:10464"/>
        <dbReference type="Rhea" id="RHEA-COMP:17353"/>
        <dbReference type="ChEBI" id="CHEBI:15377"/>
        <dbReference type="ChEBI" id="CHEBI:15378"/>
        <dbReference type="ChEBI" id="CHEBI:83064"/>
        <dbReference type="ChEBI" id="CHEBI:173113"/>
        <dbReference type="EC" id="3.1.4.58"/>
    </reaction>
</comment>
<dbReference type="PANTHER" id="PTHR35561">
    <property type="entry name" value="RNA 2',3'-CYCLIC PHOSPHODIESTERASE"/>
    <property type="match status" value="1"/>
</dbReference>
<accession>A0A1H5T6M5</accession>
<dbReference type="GO" id="GO:0004113">
    <property type="term" value="F:2',3'-cyclic-nucleotide 3'-phosphodiesterase activity"/>
    <property type="evidence" value="ECO:0007669"/>
    <property type="project" value="InterPro"/>
</dbReference>
<keyword evidence="4" id="KW-1185">Reference proteome</keyword>
<protein>
    <recommendedName>
        <fullName evidence="2">RNA 2',3'-cyclic phosphodiesterase</fullName>
        <shortName evidence="2">RNA 2',3'-CPDase</shortName>
        <ecNumber evidence="2">3.1.4.58</ecNumber>
    </recommendedName>
</protein>
<dbReference type="Gene3D" id="3.90.1140.10">
    <property type="entry name" value="Cyclic phosphodiesterase"/>
    <property type="match status" value="1"/>
</dbReference>
<sequence length="181" mass="20069">MRLFFAITLMPSDKDKLISVQEQVKKVTRKGRYTNAVNFHITLAFLGEVHELQVNSLLSILSELTLIPTHLRASRVGYFGHPSHAIVHLKVEKDDSLMALQAQLNQALLQQGFSVEKRAYVPHITLGRNLCLLDKGCLGSIRGEAPESPASYPVKSVALMESTLTDTGVRYEVVSEVLVSQ</sequence>
<dbReference type="EC" id="3.1.4.58" evidence="2"/>
<dbReference type="EMBL" id="FNVG01000002">
    <property type="protein sequence ID" value="SEF58465.1"/>
    <property type="molecule type" value="Genomic_DNA"/>
</dbReference>
<feature type="active site" description="Proton donor" evidence="2">
    <location>
        <position position="40"/>
    </location>
</feature>
<feature type="short sequence motif" description="HXTX 2" evidence="2">
    <location>
        <begin position="123"/>
        <end position="126"/>
    </location>
</feature>
<feature type="active site" description="Proton acceptor" evidence="2">
    <location>
        <position position="123"/>
    </location>
</feature>
<dbReference type="Pfam" id="PF13563">
    <property type="entry name" value="2_5_RNA_ligase2"/>
    <property type="match status" value="1"/>
</dbReference>
<feature type="short sequence motif" description="HXTX 1" evidence="2">
    <location>
        <begin position="40"/>
        <end position="43"/>
    </location>
</feature>
<evidence type="ECO:0000313" key="4">
    <source>
        <dbReference type="Proteomes" id="UP000236721"/>
    </source>
</evidence>
<dbReference type="RefSeq" id="WP_103878752.1">
    <property type="nucleotide sequence ID" value="NZ_FNVG01000002.1"/>
</dbReference>
<dbReference type="InterPro" id="IPR009097">
    <property type="entry name" value="Cyclic_Pdiesterase"/>
</dbReference>
<dbReference type="HAMAP" id="MF_01940">
    <property type="entry name" value="RNA_CPDase"/>
    <property type="match status" value="1"/>
</dbReference>
<evidence type="ECO:0000313" key="3">
    <source>
        <dbReference type="EMBL" id="SEF58465.1"/>
    </source>
</evidence>
<name>A0A1H5T6M5_9VIBR</name>
<proteinExistence type="inferred from homology"/>
<dbReference type="SUPFAM" id="SSF55144">
    <property type="entry name" value="LigT-like"/>
    <property type="match status" value="1"/>
</dbReference>
<evidence type="ECO:0000256" key="2">
    <source>
        <dbReference type="HAMAP-Rule" id="MF_01940"/>
    </source>
</evidence>
<keyword evidence="1 2" id="KW-0378">Hydrolase</keyword>
<dbReference type="GO" id="GO:0016874">
    <property type="term" value="F:ligase activity"/>
    <property type="evidence" value="ECO:0007669"/>
    <property type="project" value="UniProtKB-KW"/>
</dbReference>
<dbReference type="GO" id="GO:0008664">
    <property type="term" value="F:RNA 2',3'-cyclic 3'-phosphodiesterase activity"/>
    <property type="evidence" value="ECO:0007669"/>
    <property type="project" value="UniProtKB-EC"/>
</dbReference>
<gene>
    <name evidence="3" type="ORF">SAMN04488244_102145</name>
</gene>
<dbReference type="Proteomes" id="UP000236721">
    <property type="component" value="Unassembled WGS sequence"/>
</dbReference>
<dbReference type="PANTHER" id="PTHR35561:SF1">
    <property type="entry name" value="RNA 2',3'-CYCLIC PHOSPHODIESTERASE"/>
    <property type="match status" value="1"/>
</dbReference>